<name>A0A5Q2WDN6_9CAUD</name>
<organism evidence="1 2">
    <name type="scientific">Streptomyces phage Daubenski</name>
    <dbReference type="NCBI Taxonomy" id="2653725"/>
    <lineage>
        <taxon>Viruses</taxon>
        <taxon>Duplodnaviria</taxon>
        <taxon>Heunggongvirae</taxon>
        <taxon>Uroviricota</taxon>
        <taxon>Caudoviricetes</taxon>
        <taxon>Stanwilliamsviridae</taxon>
        <taxon>Boydwoodruffvirinae</taxon>
        <taxon>Samistivirus</taxon>
        <taxon>Samistivirus daubenski</taxon>
    </lineage>
</organism>
<keyword evidence="2" id="KW-1185">Reference proteome</keyword>
<accession>A0A5Q2WDN6</accession>
<dbReference type="KEGG" id="vg:65122953"/>
<proteinExistence type="predicted"/>
<dbReference type="Proteomes" id="UP000375470">
    <property type="component" value="Segment"/>
</dbReference>
<dbReference type="GeneID" id="65122953"/>
<protein>
    <submittedName>
        <fullName evidence="1">Uncharacterized protein</fullName>
    </submittedName>
</protein>
<evidence type="ECO:0000313" key="2">
    <source>
        <dbReference type="Proteomes" id="UP000375470"/>
    </source>
</evidence>
<sequence>MVGVLVPYIHRTNYSTNGLILIGSFTKGSFDYRAKSITHLNPIKECVVYIGRIDTQSTIHRLPASILRHHSVFCHGFGG</sequence>
<gene>
    <name evidence="1" type="primary">244</name>
    <name evidence="1" type="ORF">SEA_DAUBENSKI_244</name>
</gene>
<reference evidence="1 2" key="1">
    <citation type="submission" date="2019-09" db="EMBL/GenBank/DDBJ databases">
        <authorList>
            <person name="Cummings J.R."/>
            <person name="Eaglin Z.M."/>
            <person name="Kluemper A.J."/>
            <person name="Powell E.A."/>
            <person name="Stamm J."/>
            <person name="Thompson S.A."/>
            <person name="Tolsma S."/>
            <person name="Caruso S.M."/>
            <person name="Garlena R.A."/>
            <person name="Russell D.A."/>
            <person name="Pope W.H."/>
            <person name="Jacobs-Se D."/>
            <person name="Hatfull G.F."/>
        </authorList>
    </citation>
    <scope>NUCLEOTIDE SEQUENCE [LARGE SCALE GENOMIC DNA]</scope>
</reference>
<dbReference type="RefSeq" id="YP_010104968.1">
    <property type="nucleotide sequence ID" value="NC_055822.1"/>
</dbReference>
<evidence type="ECO:0000313" key="1">
    <source>
        <dbReference type="EMBL" id="QGH76536.1"/>
    </source>
</evidence>
<dbReference type="EMBL" id="MN444876">
    <property type="protein sequence ID" value="QGH76536.1"/>
    <property type="molecule type" value="Genomic_DNA"/>
</dbReference>